<dbReference type="AlphaFoldDB" id="A0AA41HKG0"/>
<protein>
    <submittedName>
        <fullName evidence="2">Uncharacterized protein</fullName>
    </submittedName>
</protein>
<name>A0AA41HKG0_9BURK</name>
<comment type="caution">
    <text evidence="2">The sequence shown here is derived from an EMBL/GenBank/DDBJ whole genome shotgun (WGS) entry which is preliminary data.</text>
</comment>
<gene>
    <name evidence="2" type="ORF">KVP70_33250</name>
</gene>
<dbReference type="Proteomes" id="UP001155901">
    <property type="component" value="Unassembled WGS sequence"/>
</dbReference>
<evidence type="ECO:0000313" key="2">
    <source>
        <dbReference type="EMBL" id="MBV6325776.1"/>
    </source>
</evidence>
<evidence type="ECO:0000313" key="3">
    <source>
        <dbReference type="Proteomes" id="UP001155901"/>
    </source>
</evidence>
<evidence type="ECO:0000256" key="1">
    <source>
        <dbReference type="SAM" id="MobiDB-lite"/>
    </source>
</evidence>
<proteinExistence type="predicted"/>
<dbReference type="EMBL" id="JAHTGR010000120">
    <property type="protein sequence ID" value="MBV6325776.1"/>
    <property type="molecule type" value="Genomic_DNA"/>
</dbReference>
<reference evidence="2" key="1">
    <citation type="submission" date="2021-07" db="EMBL/GenBank/DDBJ databases">
        <title>Characterization of violacein-producing bacteria and related species.</title>
        <authorList>
            <person name="Wilson H.S."/>
            <person name="De Leon M.E."/>
        </authorList>
    </citation>
    <scope>NUCLEOTIDE SEQUENCE</scope>
    <source>
        <strain evidence="2">HSC-15S17</strain>
    </source>
</reference>
<feature type="compositionally biased region" description="Polar residues" evidence="1">
    <location>
        <begin position="105"/>
        <end position="114"/>
    </location>
</feature>
<dbReference type="RefSeq" id="WP_217946712.1">
    <property type="nucleotide sequence ID" value="NZ_JAHTGR010000120.1"/>
</dbReference>
<feature type="region of interest" description="Disordered" evidence="1">
    <location>
        <begin position="95"/>
        <end position="114"/>
    </location>
</feature>
<organism evidence="2 3">
    <name type="scientific">Duganella violaceipulchra</name>
    <dbReference type="NCBI Taxonomy" id="2849652"/>
    <lineage>
        <taxon>Bacteria</taxon>
        <taxon>Pseudomonadati</taxon>
        <taxon>Pseudomonadota</taxon>
        <taxon>Betaproteobacteria</taxon>
        <taxon>Burkholderiales</taxon>
        <taxon>Oxalobacteraceae</taxon>
        <taxon>Telluria group</taxon>
        <taxon>Duganella</taxon>
    </lineage>
</organism>
<sequence length="114" mass="12424">MIGRDEADARRQVEARGLYVSAIAPVRGGLGLRGGKARGKGRNTRPLHFPVRTQRVITPKSRWRPRPLSIGMCLMQTAETLRQLGGLPLLPAHAPRPAPVLSCRDQGTSRAQLA</sequence>
<feature type="non-terminal residue" evidence="2">
    <location>
        <position position="114"/>
    </location>
</feature>
<accession>A0AA41HKG0</accession>